<dbReference type="RefSeq" id="XP_053027573.1">
    <property type="nucleotide sequence ID" value="XM_053163616.1"/>
</dbReference>
<dbReference type="Gene3D" id="3.70.10.10">
    <property type="match status" value="1"/>
</dbReference>
<keyword evidence="2" id="KW-1185">Reference proteome</keyword>
<evidence type="ECO:0008006" key="3">
    <source>
        <dbReference type="Google" id="ProtNLM"/>
    </source>
</evidence>
<protein>
    <recommendedName>
        <fullName evidence="3">Transposase IS200-like domain-containing protein</fullName>
    </recommendedName>
</protein>
<dbReference type="GeneID" id="77804511"/>
<dbReference type="Proteomes" id="UP001164743">
    <property type="component" value="Chromosome 15A"/>
</dbReference>
<accession>A0ABY7D324</accession>
<evidence type="ECO:0000313" key="2">
    <source>
        <dbReference type="Proteomes" id="UP001164743"/>
    </source>
</evidence>
<reference evidence="1" key="1">
    <citation type="submission" date="2022-10" db="EMBL/GenBank/DDBJ databases">
        <title>Puccinia triticina Genome sequencing and assembly.</title>
        <authorList>
            <person name="Li C."/>
        </authorList>
    </citation>
    <scope>NUCLEOTIDE SEQUENCE</scope>
    <source>
        <strain evidence="1">Pt15</strain>
    </source>
</reference>
<organism evidence="1 2">
    <name type="scientific">Puccinia triticina</name>
    <dbReference type="NCBI Taxonomy" id="208348"/>
    <lineage>
        <taxon>Eukaryota</taxon>
        <taxon>Fungi</taxon>
        <taxon>Dikarya</taxon>
        <taxon>Basidiomycota</taxon>
        <taxon>Pucciniomycotina</taxon>
        <taxon>Pucciniomycetes</taxon>
        <taxon>Pucciniales</taxon>
        <taxon>Pucciniaceae</taxon>
        <taxon>Puccinia</taxon>
    </lineage>
</organism>
<sequence length="73" mass="8100">MLTYGWFALKPELFGSTYRVESNMNNHIHVVVSTQAFARAVCQTSSSPTEIVIRLARLGSTPYMSFLAKTAVC</sequence>
<dbReference type="Pfam" id="PF04005">
    <property type="entry name" value="Hus1"/>
    <property type="match status" value="1"/>
</dbReference>
<name>A0ABY7D324_9BASI</name>
<dbReference type="EMBL" id="CP110435">
    <property type="protein sequence ID" value="WAQ92018.1"/>
    <property type="molecule type" value="Genomic_DNA"/>
</dbReference>
<dbReference type="InterPro" id="IPR007150">
    <property type="entry name" value="HUS1/Mec3"/>
</dbReference>
<evidence type="ECO:0000313" key="1">
    <source>
        <dbReference type="EMBL" id="WAQ92018.1"/>
    </source>
</evidence>
<gene>
    <name evidence="1" type="ORF">PtA15_15A412</name>
</gene>
<proteinExistence type="predicted"/>